<evidence type="ECO:0000313" key="3">
    <source>
        <dbReference type="EMBL" id="MDT8900140.1"/>
    </source>
</evidence>
<keyword evidence="1" id="KW-0472">Membrane</keyword>
<evidence type="ECO:0000256" key="1">
    <source>
        <dbReference type="SAM" id="Phobius"/>
    </source>
</evidence>
<feature type="transmembrane region" description="Helical" evidence="1">
    <location>
        <begin position="34"/>
        <end position="54"/>
    </location>
</feature>
<evidence type="ECO:0000313" key="4">
    <source>
        <dbReference type="Proteomes" id="UP001254848"/>
    </source>
</evidence>
<proteinExistence type="predicted"/>
<sequence length="56" mass="6281">MNLDWEKNLGTTDRIIRIAFGATLLALVMTKSVAGWWVTGAVVLAIFQFIEAFFAY</sequence>
<dbReference type="EMBL" id="JAUOZS010000001">
    <property type="protein sequence ID" value="MDT8900140.1"/>
    <property type="molecule type" value="Genomic_DNA"/>
</dbReference>
<reference evidence="3 4" key="1">
    <citation type="submission" date="2023-07" db="EMBL/GenBank/DDBJ databases">
        <title>The novel representative of Negativicutes class, Anaeroselena agilis gen. nov. sp. nov.</title>
        <authorList>
            <person name="Prokofeva M.I."/>
            <person name="Elcheninov A.G."/>
            <person name="Klyukina A."/>
            <person name="Kublanov I.V."/>
            <person name="Frolov E.N."/>
            <person name="Podosokorskaya O.A."/>
        </authorList>
    </citation>
    <scope>NUCLEOTIDE SEQUENCE [LARGE SCALE GENOMIC DNA]</scope>
    <source>
        <strain evidence="3 4">4137-cl</strain>
    </source>
</reference>
<dbReference type="Proteomes" id="UP001254848">
    <property type="component" value="Unassembled WGS sequence"/>
</dbReference>
<dbReference type="RefSeq" id="WP_413778698.1">
    <property type="nucleotide sequence ID" value="NZ_JAUOZS010000001.1"/>
</dbReference>
<protein>
    <submittedName>
        <fullName evidence="3">DUF2892 domain-containing protein</fullName>
    </submittedName>
</protein>
<gene>
    <name evidence="3" type="ORF">Q4T40_02675</name>
</gene>
<keyword evidence="1" id="KW-1133">Transmembrane helix</keyword>
<keyword evidence="1" id="KW-0812">Transmembrane</keyword>
<feature type="domain" description="Inner membrane protein YgaP-like transmembrane" evidence="2">
    <location>
        <begin position="6"/>
        <end position="54"/>
    </location>
</feature>
<comment type="caution">
    <text evidence="3">The sequence shown here is derived from an EMBL/GenBank/DDBJ whole genome shotgun (WGS) entry which is preliminary data.</text>
</comment>
<accession>A0ABU3NTJ0</accession>
<dbReference type="Pfam" id="PF11127">
    <property type="entry name" value="YgaP-like_TM"/>
    <property type="match status" value="1"/>
</dbReference>
<name>A0ABU3NTJ0_9FIRM</name>
<evidence type="ECO:0000259" key="2">
    <source>
        <dbReference type="Pfam" id="PF11127"/>
    </source>
</evidence>
<organism evidence="3 4">
    <name type="scientific">Anaeroselena agilis</name>
    <dbReference type="NCBI Taxonomy" id="3063788"/>
    <lineage>
        <taxon>Bacteria</taxon>
        <taxon>Bacillati</taxon>
        <taxon>Bacillota</taxon>
        <taxon>Negativicutes</taxon>
        <taxon>Acetonemataceae</taxon>
        <taxon>Anaeroselena</taxon>
    </lineage>
</organism>
<keyword evidence="4" id="KW-1185">Reference proteome</keyword>
<dbReference type="InterPro" id="IPR021309">
    <property type="entry name" value="YgaP-like_TM"/>
</dbReference>